<proteinExistence type="predicted"/>
<organism evidence="1 2">
    <name type="scientific">Porites evermanni</name>
    <dbReference type="NCBI Taxonomy" id="104178"/>
    <lineage>
        <taxon>Eukaryota</taxon>
        <taxon>Metazoa</taxon>
        <taxon>Cnidaria</taxon>
        <taxon>Anthozoa</taxon>
        <taxon>Hexacorallia</taxon>
        <taxon>Scleractinia</taxon>
        <taxon>Fungiina</taxon>
        <taxon>Poritidae</taxon>
        <taxon>Porites</taxon>
    </lineage>
</organism>
<protein>
    <submittedName>
        <fullName evidence="1">Uncharacterized protein</fullName>
    </submittedName>
</protein>
<sequence>MFLTTTFKLSNLGRDFPIKIGNNHPVFDYCDVVWDNLDQGLATRIQKLQNRAARIITFQGYDVRSAQIRKQLNWEELASRRQRHLSLLMYDTCSCTVFTSVSIRLSCQEVM</sequence>
<dbReference type="EMBL" id="CALNXI010000169">
    <property type="protein sequence ID" value="CAH3021098.1"/>
    <property type="molecule type" value="Genomic_DNA"/>
</dbReference>
<keyword evidence="2" id="KW-1185">Reference proteome</keyword>
<dbReference type="Proteomes" id="UP001159427">
    <property type="component" value="Unassembled WGS sequence"/>
</dbReference>
<evidence type="ECO:0000313" key="1">
    <source>
        <dbReference type="EMBL" id="CAH3021098.1"/>
    </source>
</evidence>
<name>A0ABN8LVG0_9CNID</name>
<gene>
    <name evidence="1" type="ORF">PEVE_00009875</name>
</gene>
<accession>A0ABN8LVG0</accession>
<reference evidence="1 2" key="1">
    <citation type="submission" date="2022-05" db="EMBL/GenBank/DDBJ databases">
        <authorList>
            <consortium name="Genoscope - CEA"/>
            <person name="William W."/>
        </authorList>
    </citation>
    <scope>NUCLEOTIDE SEQUENCE [LARGE SCALE GENOMIC DNA]</scope>
</reference>
<evidence type="ECO:0000313" key="2">
    <source>
        <dbReference type="Proteomes" id="UP001159427"/>
    </source>
</evidence>
<comment type="caution">
    <text evidence="1">The sequence shown here is derived from an EMBL/GenBank/DDBJ whole genome shotgun (WGS) entry which is preliminary data.</text>
</comment>